<dbReference type="GO" id="GO:0008047">
    <property type="term" value="F:enzyme activator activity"/>
    <property type="evidence" value="ECO:0007669"/>
    <property type="project" value="InterPro"/>
</dbReference>
<evidence type="ECO:0000313" key="5">
    <source>
        <dbReference type="EMBL" id="GAS89450.1"/>
    </source>
</evidence>
<proteinExistence type="inferred from homology"/>
<evidence type="ECO:0000256" key="3">
    <source>
        <dbReference type="ARBA" id="ARBA00022750"/>
    </source>
</evidence>
<dbReference type="PANTHER" id="PTHR30302:SF1">
    <property type="entry name" value="HYDROGENASE 2 MATURATION PROTEASE"/>
    <property type="match status" value="1"/>
</dbReference>
<dbReference type="PANTHER" id="PTHR30302">
    <property type="entry name" value="HYDROGENASE 1 MATURATION PROTEASE"/>
    <property type="match status" value="1"/>
</dbReference>
<comment type="similarity">
    <text evidence="1">Belongs to the peptidase A31 family.</text>
</comment>
<comment type="caution">
    <text evidence="5">The sequence shown here is derived from an EMBL/GenBank/DDBJ whole genome shotgun (WGS) entry which is preliminary data.</text>
</comment>
<evidence type="ECO:0000256" key="2">
    <source>
        <dbReference type="ARBA" id="ARBA00022670"/>
    </source>
</evidence>
<dbReference type="Pfam" id="PF01750">
    <property type="entry name" value="HycI"/>
    <property type="match status" value="1"/>
</dbReference>
<evidence type="ECO:0000313" key="6">
    <source>
        <dbReference type="Proteomes" id="UP000069620"/>
    </source>
</evidence>
<keyword evidence="4" id="KW-0378">Hydrolase</keyword>
<dbReference type="RefSeq" id="WP_062829843.1">
    <property type="nucleotide sequence ID" value="NZ_BCSX01000029.1"/>
</dbReference>
<accession>A0A124E055</accession>
<dbReference type="InterPro" id="IPR023430">
    <property type="entry name" value="Pept_HybD-like_dom_sf"/>
</dbReference>
<dbReference type="AlphaFoldDB" id="A0A124E055"/>
<sequence>MSVLVIGIGNPFRCDDGIGPAVAAAIARRHIPGIQVMTDIGDPGSILDAWTGVEFAIVVDAALSRDGTPGRIRRWTPADGGGPPVVSSHMLGLAQAYSLGEALARLPRRLVVFTVDVMDVGHGNALTPVVADAVSSVVDAVEAELRSTESA</sequence>
<dbReference type="SUPFAM" id="SSF53163">
    <property type="entry name" value="HybD-like"/>
    <property type="match status" value="1"/>
</dbReference>
<dbReference type="Proteomes" id="UP000069620">
    <property type="component" value="Unassembled WGS sequence"/>
</dbReference>
<reference evidence="6" key="1">
    <citation type="journal article" date="2016" name="Genome Announc.">
        <title>Draft Genome Sequences of Five Rapidly Growing Mycobacterium Species, M. thermoresistibile, M. fortuitum subsp. acetamidolyticum, M. canariasense, M. brisbanense, and M. novocastrense.</title>
        <authorList>
            <person name="Katahira K."/>
            <person name="Ogura Y."/>
            <person name="Gotoh Y."/>
            <person name="Hayashi T."/>
        </authorList>
    </citation>
    <scope>NUCLEOTIDE SEQUENCE [LARGE SCALE GENOMIC DNA]</scope>
    <source>
        <strain evidence="6">JCM15654</strain>
    </source>
</reference>
<dbReference type="InterPro" id="IPR000671">
    <property type="entry name" value="Peptidase_A31"/>
</dbReference>
<reference evidence="6" key="2">
    <citation type="submission" date="2016-02" db="EMBL/GenBank/DDBJ databases">
        <title>Draft genome sequence of five rapidly growing Mycobacterium species.</title>
        <authorList>
            <person name="Katahira K."/>
            <person name="Gotou Y."/>
            <person name="Iida K."/>
            <person name="Ogura Y."/>
            <person name="Hayashi T."/>
        </authorList>
    </citation>
    <scope>NUCLEOTIDE SEQUENCE [LARGE SCALE GENOMIC DNA]</scope>
    <source>
        <strain evidence="6">JCM15654</strain>
    </source>
</reference>
<dbReference type="NCBIfam" id="TIGR00072">
    <property type="entry name" value="hydrog_prot"/>
    <property type="match status" value="1"/>
</dbReference>
<dbReference type="CDD" id="cd00518">
    <property type="entry name" value="H2MP"/>
    <property type="match status" value="1"/>
</dbReference>
<dbReference type="GO" id="GO:0004190">
    <property type="term" value="F:aspartic-type endopeptidase activity"/>
    <property type="evidence" value="ECO:0007669"/>
    <property type="project" value="UniProtKB-KW"/>
</dbReference>
<keyword evidence="6" id="KW-1185">Reference proteome</keyword>
<dbReference type="Gene3D" id="3.40.50.1450">
    <property type="entry name" value="HybD-like"/>
    <property type="match status" value="1"/>
</dbReference>
<dbReference type="OrthoDB" id="164170at2"/>
<keyword evidence="3" id="KW-0064">Aspartyl protease</keyword>
<name>A0A124E055_9MYCO</name>
<evidence type="ECO:0000256" key="1">
    <source>
        <dbReference type="ARBA" id="ARBA00006814"/>
    </source>
</evidence>
<keyword evidence="2 5" id="KW-0645">Protease</keyword>
<evidence type="ECO:0000256" key="4">
    <source>
        <dbReference type="ARBA" id="ARBA00022801"/>
    </source>
</evidence>
<organism evidence="5 6">
    <name type="scientific">Mycolicibacterium brisbanense</name>
    <dbReference type="NCBI Taxonomy" id="146020"/>
    <lineage>
        <taxon>Bacteria</taxon>
        <taxon>Bacillati</taxon>
        <taxon>Actinomycetota</taxon>
        <taxon>Actinomycetes</taxon>
        <taxon>Mycobacteriales</taxon>
        <taxon>Mycobacteriaceae</taxon>
        <taxon>Mycolicibacterium</taxon>
    </lineage>
</organism>
<gene>
    <name evidence="5" type="ORF">RMCB_3546</name>
</gene>
<dbReference type="GO" id="GO:0016485">
    <property type="term" value="P:protein processing"/>
    <property type="evidence" value="ECO:0007669"/>
    <property type="project" value="TreeGrafter"/>
</dbReference>
<protein>
    <submittedName>
        <fullName evidence="5">Hydrogenase maturation protease</fullName>
    </submittedName>
</protein>
<dbReference type="EMBL" id="BCSX01000029">
    <property type="protein sequence ID" value="GAS89450.1"/>
    <property type="molecule type" value="Genomic_DNA"/>
</dbReference>
<dbReference type="STRING" id="146020.RMCB_3546"/>